<proteinExistence type="predicted"/>
<keyword evidence="5" id="KW-1185">Reference proteome</keyword>
<dbReference type="Proteomes" id="UP000656813">
    <property type="component" value="Unassembled WGS sequence"/>
</dbReference>
<dbReference type="GO" id="GO:0003723">
    <property type="term" value="F:RNA binding"/>
    <property type="evidence" value="ECO:0007669"/>
    <property type="project" value="UniProtKB-UniRule"/>
</dbReference>
<dbReference type="AlphaFoldDB" id="A0A8J2ZY91"/>
<organism evidence="4 5">
    <name type="scientific">Pullulanibacillus pueri</name>
    <dbReference type="NCBI Taxonomy" id="1437324"/>
    <lineage>
        <taxon>Bacteria</taxon>
        <taxon>Bacillati</taxon>
        <taxon>Bacillota</taxon>
        <taxon>Bacilli</taxon>
        <taxon>Bacillales</taxon>
        <taxon>Sporolactobacillaceae</taxon>
        <taxon>Pullulanibacillus</taxon>
    </lineage>
</organism>
<evidence type="ECO:0000259" key="3">
    <source>
        <dbReference type="PROSITE" id="PS51295"/>
    </source>
</evidence>
<name>A0A8J2ZY91_9BACL</name>
<dbReference type="NCBIfam" id="TIGR00253">
    <property type="entry name" value="RNA_bind_YhbY"/>
    <property type="match status" value="1"/>
</dbReference>
<dbReference type="InterPro" id="IPR001890">
    <property type="entry name" value="RNA-binding_CRM"/>
</dbReference>
<dbReference type="Gene3D" id="3.30.110.60">
    <property type="entry name" value="YhbY-like"/>
    <property type="match status" value="1"/>
</dbReference>
<evidence type="ECO:0000256" key="1">
    <source>
        <dbReference type="ARBA" id="ARBA00022884"/>
    </source>
</evidence>
<evidence type="ECO:0000313" key="4">
    <source>
        <dbReference type="EMBL" id="GGH84877.1"/>
    </source>
</evidence>
<protein>
    <submittedName>
        <fullName evidence="4">RNA-binding protein</fullName>
    </submittedName>
</protein>
<dbReference type="PANTHER" id="PTHR40065">
    <property type="entry name" value="RNA-BINDING PROTEIN YHBY"/>
    <property type="match status" value="1"/>
</dbReference>
<dbReference type="InterPro" id="IPR017924">
    <property type="entry name" value="RNA-binding_YhbY"/>
</dbReference>
<comment type="caution">
    <text evidence="4">The sequence shown here is derived from an EMBL/GenBank/DDBJ whole genome shotgun (WGS) entry which is preliminary data.</text>
</comment>
<gene>
    <name evidence="4" type="ORF">GCM10007096_28960</name>
</gene>
<evidence type="ECO:0000256" key="2">
    <source>
        <dbReference type="PROSITE-ProRule" id="PRU00626"/>
    </source>
</evidence>
<feature type="domain" description="CRM" evidence="3">
    <location>
        <begin position="1"/>
        <end position="96"/>
    </location>
</feature>
<dbReference type="SMART" id="SM01103">
    <property type="entry name" value="CRS1_YhbY"/>
    <property type="match status" value="1"/>
</dbReference>
<dbReference type="PROSITE" id="PS51295">
    <property type="entry name" value="CRM"/>
    <property type="match status" value="1"/>
</dbReference>
<sequence length="97" mass="11063">MLTGKQKRFLRKEAHHLKPIFQIGKAGLHETMFKEINDVLEARELIKISVLQNAIEDPNEAGQVLAEKTEAEFVQVLGNVITLYKKSENNPNLQLPR</sequence>
<dbReference type="InterPro" id="IPR051925">
    <property type="entry name" value="RNA-binding_domain"/>
</dbReference>
<dbReference type="RefSeq" id="WP_188498099.1">
    <property type="nucleotide sequence ID" value="NZ_BMFV01000024.1"/>
</dbReference>
<dbReference type="EMBL" id="BMFV01000024">
    <property type="protein sequence ID" value="GGH84877.1"/>
    <property type="molecule type" value="Genomic_DNA"/>
</dbReference>
<dbReference type="Pfam" id="PF01985">
    <property type="entry name" value="CRS1_YhbY"/>
    <property type="match status" value="1"/>
</dbReference>
<reference evidence="4" key="1">
    <citation type="journal article" date="2014" name="Int. J. Syst. Evol. Microbiol.">
        <title>Complete genome sequence of Corynebacterium casei LMG S-19264T (=DSM 44701T), isolated from a smear-ripened cheese.</title>
        <authorList>
            <consortium name="US DOE Joint Genome Institute (JGI-PGF)"/>
            <person name="Walter F."/>
            <person name="Albersmeier A."/>
            <person name="Kalinowski J."/>
            <person name="Ruckert C."/>
        </authorList>
    </citation>
    <scope>NUCLEOTIDE SEQUENCE</scope>
    <source>
        <strain evidence="4">CGMCC 1.12777</strain>
    </source>
</reference>
<accession>A0A8J2ZY91</accession>
<evidence type="ECO:0000313" key="5">
    <source>
        <dbReference type="Proteomes" id="UP000656813"/>
    </source>
</evidence>
<dbReference type="PANTHER" id="PTHR40065:SF3">
    <property type="entry name" value="RNA-BINDING PROTEIN YHBY"/>
    <property type="match status" value="1"/>
</dbReference>
<keyword evidence="1 2" id="KW-0694">RNA-binding</keyword>
<dbReference type="InterPro" id="IPR035920">
    <property type="entry name" value="YhbY-like_sf"/>
</dbReference>
<dbReference type="SUPFAM" id="SSF75471">
    <property type="entry name" value="YhbY-like"/>
    <property type="match status" value="1"/>
</dbReference>
<reference evidence="4" key="2">
    <citation type="submission" date="2020-09" db="EMBL/GenBank/DDBJ databases">
        <authorList>
            <person name="Sun Q."/>
            <person name="Zhou Y."/>
        </authorList>
    </citation>
    <scope>NUCLEOTIDE SEQUENCE</scope>
    <source>
        <strain evidence="4">CGMCC 1.12777</strain>
    </source>
</reference>